<sequence>MLPTPMSVLLTFFLSFILFGRPLTASPDSLLHRTCSINPIYVCGEIDSDQWALLRRDFPAEANWKIIEGRADGHPDHNHRLEAFLLFQESRDMFLMLWPGRALVALSLHHYVGLIDGNLKEGMQQQLDQCRCI</sequence>
<reference evidence="2" key="2">
    <citation type="submission" date="2023-06" db="EMBL/GenBank/DDBJ databases">
        <authorList>
            <consortium name="Lawrence Berkeley National Laboratory"/>
            <person name="Haridas S."/>
            <person name="Hensen N."/>
            <person name="Bonometti L."/>
            <person name="Westerberg I."/>
            <person name="Brannstrom I.O."/>
            <person name="Guillou S."/>
            <person name="Cros-Aarteil S."/>
            <person name="Calhoun S."/>
            <person name="Kuo A."/>
            <person name="Mondo S."/>
            <person name="Pangilinan J."/>
            <person name="Riley R."/>
            <person name="Labutti K."/>
            <person name="Andreopoulos B."/>
            <person name="Lipzen A."/>
            <person name="Chen C."/>
            <person name="Yanf M."/>
            <person name="Daum C."/>
            <person name="Ng V."/>
            <person name="Clum A."/>
            <person name="Steindorff A."/>
            <person name="Ohm R."/>
            <person name="Martin F."/>
            <person name="Silar P."/>
            <person name="Natvig D."/>
            <person name="Lalanne C."/>
            <person name="Gautier V."/>
            <person name="Ament-Velasquez S.L."/>
            <person name="Kruys A."/>
            <person name="Hutchinson M.I."/>
            <person name="Powell A.J."/>
            <person name="Barry K."/>
            <person name="Miller A.N."/>
            <person name="Grigoriev I.V."/>
            <person name="Debuchy R."/>
            <person name="Gladieux P."/>
            <person name="Thoren M.H."/>
            <person name="Johannesson H."/>
        </authorList>
    </citation>
    <scope>NUCLEOTIDE SEQUENCE</scope>
    <source>
        <strain evidence="2">CBS 118394</strain>
    </source>
</reference>
<proteinExistence type="predicted"/>
<keyword evidence="3" id="KW-1185">Reference proteome</keyword>
<evidence type="ECO:0000313" key="2">
    <source>
        <dbReference type="EMBL" id="KAK3313572.1"/>
    </source>
</evidence>
<accession>A0AAE0HVX6</accession>
<comment type="caution">
    <text evidence="2">The sequence shown here is derived from an EMBL/GenBank/DDBJ whole genome shotgun (WGS) entry which is preliminary data.</text>
</comment>
<organism evidence="2 3">
    <name type="scientific">Apodospora peruviana</name>
    <dbReference type="NCBI Taxonomy" id="516989"/>
    <lineage>
        <taxon>Eukaryota</taxon>
        <taxon>Fungi</taxon>
        <taxon>Dikarya</taxon>
        <taxon>Ascomycota</taxon>
        <taxon>Pezizomycotina</taxon>
        <taxon>Sordariomycetes</taxon>
        <taxon>Sordariomycetidae</taxon>
        <taxon>Sordariales</taxon>
        <taxon>Lasiosphaeriaceae</taxon>
        <taxon>Apodospora</taxon>
    </lineage>
</organism>
<dbReference type="EMBL" id="JAUEDM010000007">
    <property type="protein sequence ID" value="KAK3313572.1"/>
    <property type="molecule type" value="Genomic_DNA"/>
</dbReference>
<dbReference type="AlphaFoldDB" id="A0AAE0HVX6"/>
<dbReference type="Proteomes" id="UP001283341">
    <property type="component" value="Unassembled WGS sequence"/>
</dbReference>
<evidence type="ECO:0000313" key="3">
    <source>
        <dbReference type="Proteomes" id="UP001283341"/>
    </source>
</evidence>
<protein>
    <submittedName>
        <fullName evidence="2">Uncharacterized protein</fullName>
    </submittedName>
</protein>
<reference evidence="2" key="1">
    <citation type="journal article" date="2023" name="Mol. Phylogenet. Evol.">
        <title>Genome-scale phylogeny and comparative genomics of the fungal order Sordariales.</title>
        <authorList>
            <person name="Hensen N."/>
            <person name="Bonometti L."/>
            <person name="Westerberg I."/>
            <person name="Brannstrom I.O."/>
            <person name="Guillou S."/>
            <person name="Cros-Aarteil S."/>
            <person name="Calhoun S."/>
            <person name="Haridas S."/>
            <person name="Kuo A."/>
            <person name="Mondo S."/>
            <person name="Pangilinan J."/>
            <person name="Riley R."/>
            <person name="LaButti K."/>
            <person name="Andreopoulos B."/>
            <person name="Lipzen A."/>
            <person name="Chen C."/>
            <person name="Yan M."/>
            <person name="Daum C."/>
            <person name="Ng V."/>
            <person name="Clum A."/>
            <person name="Steindorff A."/>
            <person name="Ohm R.A."/>
            <person name="Martin F."/>
            <person name="Silar P."/>
            <person name="Natvig D.O."/>
            <person name="Lalanne C."/>
            <person name="Gautier V."/>
            <person name="Ament-Velasquez S.L."/>
            <person name="Kruys A."/>
            <person name="Hutchinson M.I."/>
            <person name="Powell A.J."/>
            <person name="Barry K."/>
            <person name="Miller A.N."/>
            <person name="Grigoriev I.V."/>
            <person name="Debuchy R."/>
            <person name="Gladieux P."/>
            <person name="Hiltunen Thoren M."/>
            <person name="Johannesson H."/>
        </authorList>
    </citation>
    <scope>NUCLEOTIDE SEQUENCE</scope>
    <source>
        <strain evidence="2">CBS 118394</strain>
    </source>
</reference>
<feature type="signal peptide" evidence="1">
    <location>
        <begin position="1"/>
        <end position="25"/>
    </location>
</feature>
<gene>
    <name evidence="2" type="ORF">B0H66DRAFT_566526</name>
</gene>
<keyword evidence="1" id="KW-0732">Signal</keyword>
<feature type="chain" id="PRO_5042030117" evidence="1">
    <location>
        <begin position="26"/>
        <end position="133"/>
    </location>
</feature>
<evidence type="ECO:0000256" key="1">
    <source>
        <dbReference type="SAM" id="SignalP"/>
    </source>
</evidence>
<name>A0AAE0HVX6_9PEZI</name>